<keyword evidence="2" id="KW-1185">Reference proteome</keyword>
<dbReference type="EMBL" id="SGPL01000008">
    <property type="protein sequence ID" value="THH21085.1"/>
    <property type="molecule type" value="Genomic_DNA"/>
</dbReference>
<reference evidence="1 2" key="1">
    <citation type="submission" date="2019-02" db="EMBL/GenBank/DDBJ databases">
        <title>Genome sequencing of the rare red list fungi Bondarzewia mesenterica.</title>
        <authorList>
            <person name="Buettner E."/>
            <person name="Kellner H."/>
        </authorList>
    </citation>
    <scope>NUCLEOTIDE SEQUENCE [LARGE SCALE GENOMIC DNA]</scope>
    <source>
        <strain evidence="1 2">DSM 108281</strain>
    </source>
</reference>
<dbReference type="AlphaFoldDB" id="A0A4S4M7L3"/>
<dbReference type="Proteomes" id="UP000310158">
    <property type="component" value="Unassembled WGS sequence"/>
</dbReference>
<name>A0A4S4M7L3_9AGAM</name>
<dbReference type="OrthoDB" id="10640881at2759"/>
<evidence type="ECO:0000313" key="2">
    <source>
        <dbReference type="Proteomes" id="UP000310158"/>
    </source>
</evidence>
<sequence>MIDHFRRTELARKLNVPFDQGPEPQRTLFSGVVLSRWKQQHLIENPIVYLTANDFVQYPSYLRSRRHGYIFPLQSRLISRHGPLPKHRDRPLQAKVPDGRPFHLFVQWITNNVGAWEYLGKYERVSYSMVWLWYRMTRDEWWNLPPEVCDLPTVISVPLLSLAPRFLPPAHGTSPNTILLNFRLTHTIQTQTHIITLAELQGDPQPEFGNGERCLSALFLKFLQFDEGILRALLAAR</sequence>
<evidence type="ECO:0000313" key="1">
    <source>
        <dbReference type="EMBL" id="THH21085.1"/>
    </source>
</evidence>
<organism evidence="1 2">
    <name type="scientific">Bondarzewia mesenterica</name>
    <dbReference type="NCBI Taxonomy" id="1095465"/>
    <lineage>
        <taxon>Eukaryota</taxon>
        <taxon>Fungi</taxon>
        <taxon>Dikarya</taxon>
        <taxon>Basidiomycota</taxon>
        <taxon>Agaricomycotina</taxon>
        <taxon>Agaricomycetes</taxon>
        <taxon>Russulales</taxon>
        <taxon>Bondarzewiaceae</taxon>
        <taxon>Bondarzewia</taxon>
    </lineage>
</organism>
<proteinExistence type="predicted"/>
<protein>
    <submittedName>
        <fullName evidence="1">Uncharacterized protein</fullName>
    </submittedName>
</protein>
<gene>
    <name evidence="1" type="ORF">EW146_g389</name>
</gene>
<accession>A0A4S4M7L3</accession>
<comment type="caution">
    <text evidence="1">The sequence shown here is derived from an EMBL/GenBank/DDBJ whole genome shotgun (WGS) entry which is preliminary data.</text>
</comment>